<dbReference type="GO" id="GO:0016810">
    <property type="term" value="F:hydrolase activity, acting on carbon-nitrogen (but not peptide) bonds"/>
    <property type="evidence" value="ECO:0007669"/>
    <property type="project" value="InterPro"/>
</dbReference>
<dbReference type="Gene3D" id="3.20.20.370">
    <property type="entry name" value="Glycoside hydrolase/deacetylase"/>
    <property type="match status" value="1"/>
</dbReference>
<dbReference type="Pfam" id="PF01522">
    <property type="entry name" value="Polysacc_deac_1"/>
    <property type="match status" value="1"/>
</dbReference>
<dbReference type="InterPro" id="IPR051398">
    <property type="entry name" value="Polysacch_Deacetylase"/>
</dbReference>
<feature type="domain" description="NodB homology" evidence="3">
    <location>
        <begin position="91"/>
        <end position="291"/>
    </location>
</feature>
<dbReference type="AlphaFoldDB" id="A0A8J2ZWP4"/>
<dbReference type="GO" id="GO:0005975">
    <property type="term" value="P:carbohydrate metabolic process"/>
    <property type="evidence" value="ECO:0007669"/>
    <property type="project" value="InterPro"/>
</dbReference>
<organism evidence="4 5">
    <name type="scientific">Pullulanibacillus pueri</name>
    <dbReference type="NCBI Taxonomy" id="1437324"/>
    <lineage>
        <taxon>Bacteria</taxon>
        <taxon>Bacillati</taxon>
        <taxon>Bacillota</taxon>
        <taxon>Bacilli</taxon>
        <taxon>Bacillales</taxon>
        <taxon>Sporolactobacillaceae</taxon>
        <taxon>Pullulanibacillus</taxon>
    </lineage>
</organism>
<evidence type="ECO:0000256" key="2">
    <source>
        <dbReference type="ARBA" id="ARBA00022729"/>
    </source>
</evidence>
<gene>
    <name evidence="4" type="ORF">GCM10007096_20410</name>
</gene>
<proteinExistence type="predicted"/>
<dbReference type="PANTHER" id="PTHR34216">
    <property type="match status" value="1"/>
</dbReference>
<evidence type="ECO:0000313" key="4">
    <source>
        <dbReference type="EMBL" id="GGH81869.1"/>
    </source>
</evidence>
<comment type="caution">
    <text evidence="4">The sequence shown here is derived from an EMBL/GenBank/DDBJ whole genome shotgun (WGS) entry which is preliminary data.</text>
</comment>
<keyword evidence="5" id="KW-1185">Reference proteome</keyword>
<sequence length="291" mass="33686">MRPFFMIIFITTAIILESILNKPHLAFGKEDKYIPVLMYHTFDNTPSFPYINTSPAHFEEQMTTLKQAGYSTITIGDLLDYLQGEDHLPTKPILITIDDGYRSIYTNAYPIIKKYKLFVCLFISTSYVQKGQRLGRPFLNWTQIRKMYHSGLVEVQNHTHDLHWRYNNKAGKEALITPTSKDGEHLTHKKHHRIVKRDINKAKQMIEKNVGNSVFAFAYPYGAYNKDIENIVSQQHQLIFTTTTGINTFGTNRLEIKRININDSLKGKQIIKEIKALENYSDVLFFGTNGF</sequence>
<dbReference type="RefSeq" id="WP_188497293.1">
    <property type="nucleotide sequence ID" value="NZ_BMFV01000013.1"/>
</dbReference>
<keyword evidence="2" id="KW-0732">Signal</keyword>
<evidence type="ECO:0000256" key="1">
    <source>
        <dbReference type="ARBA" id="ARBA00004613"/>
    </source>
</evidence>
<dbReference type="GO" id="GO:0005576">
    <property type="term" value="C:extracellular region"/>
    <property type="evidence" value="ECO:0007669"/>
    <property type="project" value="UniProtKB-SubCell"/>
</dbReference>
<dbReference type="SUPFAM" id="SSF88713">
    <property type="entry name" value="Glycoside hydrolase/deacetylase"/>
    <property type="match status" value="1"/>
</dbReference>
<comment type="subcellular location">
    <subcellularLocation>
        <location evidence="1">Secreted</location>
    </subcellularLocation>
</comment>
<protein>
    <recommendedName>
        <fullName evidence="3">NodB homology domain-containing protein</fullName>
    </recommendedName>
</protein>
<dbReference type="CDD" id="cd10969">
    <property type="entry name" value="CE4_Ecf1_like_5s"/>
    <property type="match status" value="1"/>
</dbReference>
<evidence type="ECO:0000259" key="3">
    <source>
        <dbReference type="PROSITE" id="PS51677"/>
    </source>
</evidence>
<reference evidence="4" key="1">
    <citation type="journal article" date="2014" name="Int. J. Syst. Evol. Microbiol.">
        <title>Complete genome sequence of Corynebacterium casei LMG S-19264T (=DSM 44701T), isolated from a smear-ripened cheese.</title>
        <authorList>
            <consortium name="US DOE Joint Genome Institute (JGI-PGF)"/>
            <person name="Walter F."/>
            <person name="Albersmeier A."/>
            <person name="Kalinowski J."/>
            <person name="Ruckert C."/>
        </authorList>
    </citation>
    <scope>NUCLEOTIDE SEQUENCE</scope>
    <source>
        <strain evidence="4">CGMCC 1.12777</strain>
    </source>
</reference>
<dbReference type="PANTHER" id="PTHR34216:SF3">
    <property type="entry name" value="POLY-BETA-1,6-N-ACETYL-D-GLUCOSAMINE N-DEACETYLASE"/>
    <property type="match status" value="1"/>
</dbReference>
<accession>A0A8J2ZWP4</accession>
<evidence type="ECO:0000313" key="5">
    <source>
        <dbReference type="Proteomes" id="UP000656813"/>
    </source>
</evidence>
<dbReference type="Proteomes" id="UP000656813">
    <property type="component" value="Unassembled WGS sequence"/>
</dbReference>
<reference evidence="4" key="2">
    <citation type="submission" date="2020-09" db="EMBL/GenBank/DDBJ databases">
        <authorList>
            <person name="Sun Q."/>
            <person name="Zhou Y."/>
        </authorList>
    </citation>
    <scope>NUCLEOTIDE SEQUENCE</scope>
    <source>
        <strain evidence="4">CGMCC 1.12777</strain>
    </source>
</reference>
<dbReference type="InterPro" id="IPR011330">
    <property type="entry name" value="Glyco_hydro/deAcase_b/a-brl"/>
</dbReference>
<dbReference type="PROSITE" id="PS51677">
    <property type="entry name" value="NODB"/>
    <property type="match status" value="1"/>
</dbReference>
<dbReference type="EMBL" id="BMFV01000013">
    <property type="protein sequence ID" value="GGH81869.1"/>
    <property type="molecule type" value="Genomic_DNA"/>
</dbReference>
<name>A0A8J2ZWP4_9BACL</name>
<dbReference type="InterPro" id="IPR002509">
    <property type="entry name" value="NODB_dom"/>
</dbReference>